<organism evidence="4 5">
    <name type="scientific">Rehmannia glutinosa</name>
    <name type="common">Chinese foxglove</name>
    <dbReference type="NCBI Taxonomy" id="99300"/>
    <lineage>
        <taxon>Eukaryota</taxon>
        <taxon>Viridiplantae</taxon>
        <taxon>Streptophyta</taxon>
        <taxon>Embryophyta</taxon>
        <taxon>Tracheophyta</taxon>
        <taxon>Spermatophyta</taxon>
        <taxon>Magnoliopsida</taxon>
        <taxon>eudicotyledons</taxon>
        <taxon>Gunneridae</taxon>
        <taxon>Pentapetalae</taxon>
        <taxon>asterids</taxon>
        <taxon>lamiids</taxon>
        <taxon>Lamiales</taxon>
        <taxon>Orobanchaceae</taxon>
        <taxon>Rehmannieae</taxon>
        <taxon>Rehmannia</taxon>
    </lineage>
</organism>
<dbReference type="InterPro" id="IPR002213">
    <property type="entry name" value="UDP_glucos_trans"/>
</dbReference>
<dbReference type="PANTHER" id="PTHR48047">
    <property type="entry name" value="GLYCOSYLTRANSFERASE"/>
    <property type="match status" value="1"/>
</dbReference>
<evidence type="ECO:0000313" key="4">
    <source>
        <dbReference type="EMBL" id="KAK6140038.1"/>
    </source>
</evidence>
<proteinExistence type="inferred from homology"/>
<accession>A0ABR0VXM3</accession>
<gene>
    <name evidence="4" type="ORF">DH2020_026254</name>
</gene>
<dbReference type="Pfam" id="PF26168">
    <property type="entry name" value="Glyco_transf_N"/>
    <property type="match status" value="1"/>
</dbReference>
<comment type="similarity">
    <text evidence="1">Belongs to the UDP-glycosyltransferase family.</text>
</comment>
<evidence type="ECO:0000256" key="1">
    <source>
        <dbReference type="ARBA" id="ARBA00009995"/>
    </source>
</evidence>
<name>A0ABR0VXM3_REHGL</name>
<dbReference type="Gene3D" id="3.40.50.2000">
    <property type="entry name" value="Glycogen Phosphorylase B"/>
    <property type="match status" value="2"/>
</dbReference>
<evidence type="ECO:0000313" key="5">
    <source>
        <dbReference type="Proteomes" id="UP001318860"/>
    </source>
</evidence>
<reference evidence="4 5" key="1">
    <citation type="journal article" date="2021" name="Comput. Struct. Biotechnol. J.">
        <title>De novo genome assembly of the potent medicinal plant Rehmannia glutinosa using nanopore technology.</title>
        <authorList>
            <person name="Ma L."/>
            <person name="Dong C."/>
            <person name="Song C."/>
            <person name="Wang X."/>
            <person name="Zheng X."/>
            <person name="Niu Y."/>
            <person name="Chen S."/>
            <person name="Feng W."/>
        </authorList>
    </citation>
    <scope>NUCLEOTIDE SEQUENCE [LARGE SCALE GENOMIC DNA]</scope>
    <source>
        <strain evidence="4">DH-2019</strain>
    </source>
</reference>
<keyword evidence="2" id="KW-0808">Transferase</keyword>
<sequence>MAIHEKQPHFVLFPFMAQGHTIPIVDIARLLAKRGVTVTLLVTPYNHNRFKTVIDRAIASGLNIHIFHLKLSTAELGLPEGCENFDMLASLDEALKFFKATAMLEQQVEEILQNLKPSPSCLISDMCYPWTTSVSVKFQIPRLVFHGTSCFSLICMHMVGISKDFEAIASDTEYFVVPDLPDRIEITKAQIIGTSQIPHDWVEIREQMRDAEVEAFGTVANTFEELEPEYVKQYMKVKGKKVWCIGPVSLCNENELDKAERGNKASIDEHECLKWLDSQESSSVIYVCLGSLSRLSASQLIELGLGLEASNRPFVWVIRNASDDFKKWLSEENFEERINGRGILVHGWAPQVLILSHPSVGGFLTHCGWNSSLEGITAGIRVGVEVPVIFGEEENVGVQVKSDDIKKVIDELMDGGEEGEERRERARKLGEMAKSAPEEGGSSYLNMTQLIQDIVNYGNKFGNDAKLDDENCSKIVIQ</sequence>
<dbReference type="SUPFAM" id="SSF53756">
    <property type="entry name" value="UDP-Glycosyltransferase/glycogen phosphorylase"/>
    <property type="match status" value="1"/>
</dbReference>
<evidence type="ECO:0000256" key="2">
    <source>
        <dbReference type="ARBA" id="ARBA00022679"/>
    </source>
</evidence>
<dbReference type="InterPro" id="IPR058980">
    <property type="entry name" value="Glyco_transf_N"/>
</dbReference>
<protein>
    <recommendedName>
        <fullName evidence="3">Glycosyltransferase N-terminal domain-containing protein</fullName>
    </recommendedName>
</protein>
<dbReference type="CDD" id="cd03784">
    <property type="entry name" value="GT1_Gtf-like"/>
    <property type="match status" value="1"/>
</dbReference>
<dbReference type="PANTHER" id="PTHR48047:SF229">
    <property type="entry name" value="UDP-GLYCOSYLTRANSFERASE 73C3-RELATED"/>
    <property type="match status" value="1"/>
</dbReference>
<feature type="domain" description="Glycosyltransferase N-terminal" evidence="3">
    <location>
        <begin position="11"/>
        <end position="248"/>
    </location>
</feature>
<dbReference type="Proteomes" id="UP001318860">
    <property type="component" value="Unassembled WGS sequence"/>
</dbReference>
<keyword evidence="5" id="KW-1185">Reference proteome</keyword>
<evidence type="ECO:0000259" key="3">
    <source>
        <dbReference type="Pfam" id="PF26168"/>
    </source>
</evidence>
<dbReference type="Pfam" id="PF00201">
    <property type="entry name" value="UDPGT"/>
    <property type="match status" value="1"/>
</dbReference>
<dbReference type="EMBL" id="JABTTQ020000350">
    <property type="protein sequence ID" value="KAK6140038.1"/>
    <property type="molecule type" value="Genomic_DNA"/>
</dbReference>
<comment type="caution">
    <text evidence="4">The sequence shown here is derived from an EMBL/GenBank/DDBJ whole genome shotgun (WGS) entry which is preliminary data.</text>
</comment>